<evidence type="ECO:0000313" key="8">
    <source>
        <dbReference type="Proteomes" id="UP000290759"/>
    </source>
</evidence>
<keyword evidence="6" id="KW-0234">DNA repair</keyword>
<dbReference type="GO" id="GO:0009411">
    <property type="term" value="P:response to UV"/>
    <property type="evidence" value="ECO:0007669"/>
    <property type="project" value="InterPro"/>
</dbReference>
<dbReference type="Proteomes" id="UP000290759">
    <property type="component" value="Unassembled WGS sequence"/>
</dbReference>
<organism evidence="7 8">
    <name type="scientific">Lichenibacterium minor</name>
    <dbReference type="NCBI Taxonomy" id="2316528"/>
    <lineage>
        <taxon>Bacteria</taxon>
        <taxon>Pseudomonadati</taxon>
        <taxon>Pseudomonadota</taxon>
        <taxon>Alphaproteobacteria</taxon>
        <taxon>Hyphomicrobiales</taxon>
        <taxon>Lichenihabitantaceae</taxon>
        <taxon>Lichenibacterium</taxon>
    </lineage>
</organism>
<keyword evidence="4" id="KW-0228">DNA excision</keyword>
<evidence type="ECO:0000256" key="3">
    <source>
        <dbReference type="ARBA" id="ARBA00022763"/>
    </source>
</evidence>
<dbReference type="RefSeq" id="WP_129227223.1">
    <property type="nucleotide sequence ID" value="NZ_QYBB01000013.1"/>
</dbReference>
<dbReference type="SUPFAM" id="SSF51658">
    <property type="entry name" value="Xylose isomerase-like"/>
    <property type="match status" value="1"/>
</dbReference>
<dbReference type="OrthoDB" id="9782576at2"/>
<gene>
    <name evidence="7" type="primary">uvsE</name>
    <name evidence="7" type="ORF">D3273_13080</name>
</gene>
<reference evidence="7 8" key="2">
    <citation type="submission" date="2019-02" db="EMBL/GenBank/DDBJ databases">
        <title>'Lichenibacterium ramalinii' gen. nov. sp. nov., 'Lichenibacterium minor' gen. nov. sp. nov.</title>
        <authorList>
            <person name="Pankratov T."/>
        </authorList>
    </citation>
    <scope>NUCLEOTIDE SEQUENCE [LARGE SCALE GENOMIC DNA]</scope>
    <source>
        <strain evidence="7 8">RmlP026</strain>
    </source>
</reference>
<comment type="caution">
    <text evidence="7">The sequence shown here is derived from an EMBL/GenBank/DDBJ whole genome shotgun (WGS) entry which is preliminary data.</text>
</comment>
<dbReference type="Gene3D" id="3.20.20.150">
    <property type="entry name" value="Divalent-metal-dependent TIM barrel enzymes"/>
    <property type="match status" value="1"/>
</dbReference>
<keyword evidence="3" id="KW-0227">DNA damage</keyword>
<evidence type="ECO:0000256" key="1">
    <source>
        <dbReference type="ARBA" id="ARBA00022722"/>
    </source>
</evidence>
<dbReference type="InterPro" id="IPR004601">
    <property type="entry name" value="UvdE"/>
</dbReference>
<dbReference type="InterPro" id="IPR036237">
    <property type="entry name" value="Xyl_isomerase-like_sf"/>
</dbReference>
<dbReference type="Pfam" id="PF03851">
    <property type="entry name" value="UvdE"/>
    <property type="match status" value="1"/>
</dbReference>
<evidence type="ECO:0000256" key="2">
    <source>
        <dbReference type="ARBA" id="ARBA00022759"/>
    </source>
</evidence>
<dbReference type="GO" id="GO:0016787">
    <property type="term" value="F:hydrolase activity"/>
    <property type="evidence" value="ECO:0007669"/>
    <property type="project" value="UniProtKB-KW"/>
</dbReference>
<keyword evidence="5" id="KW-0378">Hydrolase</keyword>
<keyword evidence="8" id="KW-1185">Reference proteome</keyword>
<dbReference type="GO" id="GO:0006289">
    <property type="term" value="P:nucleotide-excision repair"/>
    <property type="evidence" value="ECO:0007669"/>
    <property type="project" value="InterPro"/>
</dbReference>
<keyword evidence="1" id="KW-0540">Nuclease</keyword>
<keyword evidence="2 7" id="KW-0255">Endonuclease</keyword>
<dbReference type="EMBL" id="QYBB01000013">
    <property type="protein sequence ID" value="RYC31568.1"/>
    <property type="molecule type" value="Genomic_DNA"/>
</dbReference>
<sequence>MARTSKRKDVELPPRPEGRLRLGFPVKVMGRPDLKSNDTRRWQADPHLRVSLEYLDAIFGYLGKHGIDMYRMSSDLAPYATHPDMPQFHTMVRDSASDLAAIGARAKAQGLRLSFHPSQYVVLNSPDPELVRKSVADLTSQAEMLDLMELGPEAVMVIHVGGTYGDIPASNARWVENWPTMPEPVRRRLVLEHDDIRFSASDVLWIHEHTGVRLIFDHQHFLCLNPDNLDMGDTVRRILATWPEGVRPKIHFSSPRTELRELKRKDKKTKKTKTVHVAPIWTGHADYVHPFEFMGFMRSITDRDFDVMIEAKAKDLALIRLRPDMLRYAPDVASRFGLSEAERDRLDAEEEAVIEESTAVPIPVEGDALADEAA</sequence>
<evidence type="ECO:0000256" key="4">
    <source>
        <dbReference type="ARBA" id="ARBA00022769"/>
    </source>
</evidence>
<dbReference type="PANTHER" id="PTHR31290:SF5">
    <property type="entry name" value="UV-DAMAGE ENDONUCLEASE"/>
    <property type="match status" value="1"/>
</dbReference>
<dbReference type="AlphaFoldDB" id="A0A4Q2U6R3"/>
<evidence type="ECO:0000313" key="7">
    <source>
        <dbReference type="EMBL" id="RYC31568.1"/>
    </source>
</evidence>
<evidence type="ECO:0000256" key="5">
    <source>
        <dbReference type="ARBA" id="ARBA00022801"/>
    </source>
</evidence>
<dbReference type="NCBIfam" id="TIGR00629">
    <property type="entry name" value="uvde"/>
    <property type="match status" value="1"/>
</dbReference>
<dbReference type="GO" id="GO:0004519">
    <property type="term" value="F:endonuclease activity"/>
    <property type="evidence" value="ECO:0007669"/>
    <property type="project" value="UniProtKB-KW"/>
</dbReference>
<dbReference type="PANTHER" id="PTHR31290">
    <property type="entry name" value="UV-DAMAGE ENDONUCLEASE"/>
    <property type="match status" value="1"/>
</dbReference>
<protein>
    <submittedName>
        <fullName evidence="7">UV DNA damage repair endonuclease UvsE</fullName>
    </submittedName>
</protein>
<reference evidence="7 8" key="1">
    <citation type="submission" date="2018-12" db="EMBL/GenBank/DDBJ databases">
        <authorList>
            <person name="Grouzdev D.S."/>
            <person name="Krutkina M.S."/>
        </authorList>
    </citation>
    <scope>NUCLEOTIDE SEQUENCE [LARGE SCALE GENOMIC DNA]</scope>
    <source>
        <strain evidence="7 8">RmlP026</strain>
    </source>
</reference>
<evidence type="ECO:0000256" key="6">
    <source>
        <dbReference type="ARBA" id="ARBA00023204"/>
    </source>
</evidence>
<accession>A0A4Q2U6R3</accession>
<proteinExistence type="predicted"/>
<name>A0A4Q2U6R3_9HYPH</name>